<evidence type="ECO:0000256" key="1">
    <source>
        <dbReference type="SAM" id="MobiDB-lite"/>
    </source>
</evidence>
<keyword evidence="5" id="KW-1185">Reference proteome</keyword>
<gene>
    <name evidence="4" type="ORF">FZZ93_01865</name>
</gene>
<comment type="caution">
    <text evidence="4">The sequence shown here is derived from an EMBL/GenBank/DDBJ whole genome shotgun (WGS) entry which is preliminary data.</text>
</comment>
<protein>
    <submittedName>
        <fullName evidence="4">DUF1127 domain-containing protein</fullName>
    </submittedName>
</protein>
<keyword evidence="2" id="KW-0812">Transmembrane</keyword>
<dbReference type="EMBL" id="VTPU01000001">
    <property type="protein sequence ID" value="TZG41431.1"/>
    <property type="molecule type" value="Genomic_DNA"/>
</dbReference>
<dbReference type="Proteomes" id="UP000324260">
    <property type="component" value="Unassembled WGS sequence"/>
</dbReference>
<reference evidence="4 5" key="1">
    <citation type="submission" date="2019-08" db="EMBL/GenBank/DDBJ databases">
        <title>Draft Genome Sequence of Halomonas eurihalina Isolated from Preserved Hide-surface.</title>
        <authorList>
            <person name="Hussain S.A."/>
            <person name="Xu A."/>
            <person name="Sarker M."/>
            <person name="Sommers C."/>
        </authorList>
    </citation>
    <scope>NUCLEOTIDE SEQUENCE [LARGE SCALE GENOMIC DNA]</scope>
    <source>
        <strain evidence="4 5">MS1</strain>
    </source>
</reference>
<dbReference type="AlphaFoldDB" id="A0A5D9DF78"/>
<evidence type="ECO:0000313" key="4">
    <source>
        <dbReference type="EMBL" id="TZG41431.1"/>
    </source>
</evidence>
<feature type="region of interest" description="Disordered" evidence="1">
    <location>
        <begin position="1"/>
        <end position="41"/>
    </location>
</feature>
<feature type="transmembrane region" description="Helical" evidence="2">
    <location>
        <begin position="41"/>
        <end position="60"/>
    </location>
</feature>
<dbReference type="OrthoDB" id="6173366at2"/>
<evidence type="ECO:0000256" key="2">
    <source>
        <dbReference type="SAM" id="Phobius"/>
    </source>
</evidence>
<evidence type="ECO:0000313" key="5">
    <source>
        <dbReference type="Proteomes" id="UP000324260"/>
    </source>
</evidence>
<organism evidence="4 5">
    <name type="scientific">Halomonas eurihalina</name>
    <dbReference type="NCBI Taxonomy" id="42566"/>
    <lineage>
        <taxon>Bacteria</taxon>
        <taxon>Pseudomonadati</taxon>
        <taxon>Pseudomonadota</taxon>
        <taxon>Gammaproteobacteria</taxon>
        <taxon>Oceanospirillales</taxon>
        <taxon>Halomonadaceae</taxon>
        <taxon>Halomonas</taxon>
    </lineage>
</organism>
<accession>A0A5D9DF78</accession>
<keyword evidence="2" id="KW-1133">Transmembrane helix</keyword>
<sequence length="125" mass="14498">MNAFNTPHPTPQCRDARHAPDIEVPPHAEGGERPHNQLPTFYMPAMPPLGLINALEGWIVNRARQWRRRREFRRQVANLLAQDDRILADLGLKRDEIERISRMPPEEDACQALLERRVDHRPDSA</sequence>
<feature type="compositionally biased region" description="Basic and acidic residues" evidence="1">
    <location>
        <begin position="14"/>
        <end position="35"/>
    </location>
</feature>
<keyword evidence="2" id="KW-0472">Membrane</keyword>
<feature type="domain" description="YjiS-like" evidence="3">
    <location>
        <begin position="63"/>
        <end position="98"/>
    </location>
</feature>
<evidence type="ECO:0000259" key="3">
    <source>
        <dbReference type="Pfam" id="PF06568"/>
    </source>
</evidence>
<name>A0A5D9DF78_HALER</name>
<dbReference type="Pfam" id="PF06568">
    <property type="entry name" value="YjiS-like"/>
    <property type="match status" value="1"/>
</dbReference>
<dbReference type="InterPro" id="IPR009506">
    <property type="entry name" value="YjiS-like"/>
</dbReference>
<dbReference type="RefSeq" id="WP_149320624.1">
    <property type="nucleotide sequence ID" value="NZ_JARWAH010000001.1"/>
</dbReference>
<proteinExistence type="predicted"/>